<proteinExistence type="predicted"/>
<sequence>MTPEPHDTLMWEARTQPGRRDELLAWVEQTAVLALLAEPGCLDASTYLGGDDRVVVIAHTTGTAPRLPDPPDELLLRAVHRWPFRKHAFYRK</sequence>
<accession>A0A1H3SJ27</accession>
<dbReference type="RefSeq" id="WP_093276727.1">
    <property type="nucleotide sequence ID" value="NZ_FNOK01000066.1"/>
</dbReference>
<dbReference type="OrthoDB" id="3296167at2"/>
<evidence type="ECO:0000313" key="2">
    <source>
        <dbReference type="Proteomes" id="UP000199529"/>
    </source>
</evidence>
<protein>
    <submittedName>
        <fullName evidence="1">Uncharacterized protein</fullName>
    </submittedName>
</protein>
<gene>
    <name evidence="1" type="ORF">SAMN05216215_106612</name>
</gene>
<reference evidence="2" key="1">
    <citation type="submission" date="2016-10" db="EMBL/GenBank/DDBJ databases">
        <authorList>
            <person name="Varghese N."/>
            <person name="Submissions S."/>
        </authorList>
    </citation>
    <scope>NUCLEOTIDE SEQUENCE [LARGE SCALE GENOMIC DNA]</scope>
    <source>
        <strain evidence="2">CGMCC 4.3530</strain>
    </source>
</reference>
<evidence type="ECO:0000313" key="1">
    <source>
        <dbReference type="EMBL" id="SDZ38063.1"/>
    </source>
</evidence>
<name>A0A1H3SJ27_9PSEU</name>
<dbReference type="Proteomes" id="UP000199529">
    <property type="component" value="Unassembled WGS sequence"/>
</dbReference>
<keyword evidence="2" id="KW-1185">Reference proteome</keyword>
<dbReference type="EMBL" id="FNOK01000066">
    <property type="protein sequence ID" value="SDZ38063.1"/>
    <property type="molecule type" value="Genomic_DNA"/>
</dbReference>
<dbReference type="AlphaFoldDB" id="A0A1H3SJ27"/>
<organism evidence="1 2">
    <name type="scientific">Saccharopolyspora shandongensis</name>
    <dbReference type="NCBI Taxonomy" id="418495"/>
    <lineage>
        <taxon>Bacteria</taxon>
        <taxon>Bacillati</taxon>
        <taxon>Actinomycetota</taxon>
        <taxon>Actinomycetes</taxon>
        <taxon>Pseudonocardiales</taxon>
        <taxon>Pseudonocardiaceae</taxon>
        <taxon>Saccharopolyspora</taxon>
    </lineage>
</organism>
<dbReference type="STRING" id="418495.SAMN05216215_106612"/>